<evidence type="ECO:0000313" key="2">
    <source>
        <dbReference type="Proteomes" id="UP000807353"/>
    </source>
</evidence>
<dbReference type="PROSITE" id="PS51257">
    <property type="entry name" value="PROKAR_LIPOPROTEIN"/>
    <property type="match status" value="1"/>
</dbReference>
<organism evidence="1 2">
    <name type="scientific">Collybia nuda</name>
    <dbReference type="NCBI Taxonomy" id="64659"/>
    <lineage>
        <taxon>Eukaryota</taxon>
        <taxon>Fungi</taxon>
        <taxon>Dikarya</taxon>
        <taxon>Basidiomycota</taxon>
        <taxon>Agaricomycotina</taxon>
        <taxon>Agaricomycetes</taxon>
        <taxon>Agaricomycetidae</taxon>
        <taxon>Agaricales</taxon>
        <taxon>Tricholomatineae</taxon>
        <taxon>Clitocybaceae</taxon>
        <taxon>Collybia</taxon>
    </lineage>
</organism>
<dbReference type="AlphaFoldDB" id="A0A9P6CPC2"/>
<comment type="caution">
    <text evidence="1">The sequence shown here is derived from an EMBL/GenBank/DDBJ whole genome shotgun (WGS) entry which is preliminary data.</text>
</comment>
<accession>A0A9P6CPC2</accession>
<dbReference type="Proteomes" id="UP000807353">
    <property type="component" value="Unassembled WGS sequence"/>
</dbReference>
<protein>
    <submittedName>
        <fullName evidence="1">Uncharacterized protein</fullName>
    </submittedName>
</protein>
<gene>
    <name evidence="1" type="ORF">BDZ94DRAFT_1245407</name>
</gene>
<name>A0A9P6CPC2_9AGAR</name>
<reference evidence="1" key="1">
    <citation type="submission" date="2020-11" db="EMBL/GenBank/DDBJ databases">
        <authorList>
            <consortium name="DOE Joint Genome Institute"/>
            <person name="Ahrendt S."/>
            <person name="Riley R."/>
            <person name="Andreopoulos W."/>
            <person name="Labutti K."/>
            <person name="Pangilinan J."/>
            <person name="Ruiz-Duenas F.J."/>
            <person name="Barrasa J.M."/>
            <person name="Sanchez-Garcia M."/>
            <person name="Camarero S."/>
            <person name="Miyauchi S."/>
            <person name="Serrano A."/>
            <person name="Linde D."/>
            <person name="Babiker R."/>
            <person name="Drula E."/>
            <person name="Ayuso-Fernandez I."/>
            <person name="Pacheco R."/>
            <person name="Padilla G."/>
            <person name="Ferreira P."/>
            <person name="Barriuso J."/>
            <person name="Kellner H."/>
            <person name="Castanera R."/>
            <person name="Alfaro M."/>
            <person name="Ramirez L."/>
            <person name="Pisabarro A.G."/>
            <person name="Kuo A."/>
            <person name="Tritt A."/>
            <person name="Lipzen A."/>
            <person name="He G."/>
            <person name="Yan M."/>
            <person name="Ng V."/>
            <person name="Cullen D."/>
            <person name="Martin F."/>
            <person name="Rosso M.-N."/>
            <person name="Henrissat B."/>
            <person name="Hibbett D."/>
            <person name="Martinez A.T."/>
            <person name="Grigoriev I.V."/>
        </authorList>
    </citation>
    <scope>NUCLEOTIDE SEQUENCE</scope>
    <source>
        <strain evidence="1">CBS 247.69</strain>
    </source>
</reference>
<sequence>MTCRFLVVEERICSMPVLSVSCIKFKFRIILDPGSLLDVVVSVGTRQRTSVHLELLLLTGFREEIFKDTEECHERKMGESRELLQSSQ</sequence>
<proteinExistence type="predicted"/>
<dbReference type="EMBL" id="MU150231">
    <property type="protein sequence ID" value="KAF9469120.1"/>
    <property type="molecule type" value="Genomic_DNA"/>
</dbReference>
<keyword evidence="2" id="KW-1185">Reference proteome</keyword>
<evidence type="ECO:0000313" key="1">
    <source>
        <dbReference type="EMBL" id="KAF9469120.1"/>
    </source>
</evidence>